<feature type="binding site" evidence="7">
    <location>
        <position position="709"/>
    </location>
    <ligand>
        <name>Mg(2+)</name>
        <dbReference type="ChEBI" id="CHEBI:18420"/>
    </ligand>
</feature>
<keyword evidence="2" id="KW-0547">Nucleotide-binding</keyword>
<dbReference type="PANTHER" id="PTHR36486">
    <property type="entry name" value="OS01G0977800 PROTEIN"/>
    <property type="match status" value="1"/>
</dbReference>
<evidence type="ECO:0000313" key="10">
    <source>
        <dbReference type="Proteomes" id="UP001237642"/>
    </source>
</evidence>
<evidence type="ECO:0000256" key="8">
    <source>
        <dbReference type="SAM" id="MobiDB-lite"/>
    </source>
</evidence>
<keyword evidence="1 7" id="KW-0479">Metal-binding</keyword>
<keyword evidence="6" id="KW-0807">Transducer</keyword>
<feature type="binding site" evidence="7">
    <location>
        <position position="538"/>
    </location>
    <ligand>
        <name>Mg(2+)</name>
        <dbReference type="ChEBI" id="CHEBI:18420"/>
    </ligand>
</feature>
<evidence type="ECO:0000256" key="2">
    <source>
        <dbReference type="ARBA" id="ARBA00022741"/>
    </source>
</evidence>
<sequence>MGSFFRRFLPTNPSDSSFSIDDEYSMEYSFALQYSGPPVTYDIPRVVPVDVGRIPTAAEVSTSSSLSKLSLPVVQPIAKKRKDHLSKRLSNERQSDLHVSAKSPISVIDSGGFDEVRLSSVQGASFRVVNVIDDSGESGYSDGCEFITRRVMNGNASSGTSGFSDSHDNSHELSRNSDVEGVSDGQGEGLTSDFEKAGLRSSVVSSEITEEEESVYDQAKSSHHRTQTVTFRDPELSDIVHGENDHVESVIVQEKKRSTSSVKQGLCHLCLKGNRFTEKEACLVCGAKYCYKCVIRAMGSMPEGRKCITCIGYRIEESKRATLGKCSRLLKRLHVKTRAKEIMRHETSCKANQFPPELIYVNGRSLSEAELVELLCCPNPPKKLEPIKYWYDKVSGLWGKEGKKPSQIISAQLSVGDLIMRNASNGNTDILVNNREITKPELWMLELAGINCEGKPHFWMSADGSFQEEGQKNVMKQKLSKPTIKLLSAILSLPIPSEAAQSGTEEDDRVTSKVAAGKLERKKPYKFLMVGSEKSGASTIFKQAKILYNSPFSEDERQEIKSVIQSKLYNYIGILLEDRERFEEESLNKPRMELADQQGPSGIQNTDRICEEDIYSINKRLRAFSDWLLQVKMSGNLEAIFPASAREYAPLVEELWKDKAIQATYNRKNELQVLPQGISYFLNRAVEISRVDYEPSDEDILYAEGISFSNGIASMEFSFPQSVQDSYMDTTDHNDPLKRYQLIRVHSSSLGKNCKWLEMFEEVDLVIYCVSLTDYCQFSYDANGDATNNMLKSRNLFETIVNHPNYSDKDFLLILTKFDLLEEMIEQVPLTFCEWFHDFNPVLSSNPNSNIGNNTNASLGQRAFHYIASKFKGEFYSLTGNRLYVSRVSGLEADCVDEALKYAREILNWDFEKPTYNTNEWSSGSVEISSST</sequence>
<organism evidence="9 10">
    <name type="scientific">Heracleum sosnowskyi</name>
    <dbReference type="NCBI Taxonomy" id="360622"/>
    <lineage>
        <taxon>Eukaryota</taxon>
        <taxon>Viridiplantae</taxon>
        <taxon>Streptophyta</taxon>
        <taxon>Embryophyta</taxon>
        <taxon>Tracheophyta</taxon>
        <taxon>Spermatophyta</taxon>
        <taxon>Magnoliopsida</taxon>
        <taxon>eudicotyledons</taxon>
        <taxon>Gunneridae</taxon>
        <taxon>Pentapetalae</taxon>
        <taxon>asterids</taxon>
        <taxon>campanulids</taxon>
        <taxon>Apiales</taxon>
        <taxon>Apiaceae</taxon>
        <taxon>Apioideae</taxon>
        <taxon>apioid superclade</taxon>
        <taxon>Tordylieae</taxon>
        <taxon>Tordyliinae</taxon>
        <taxon>Heracleum</taxon>
    </lineage>
</organism>
<keyword evidence="3" id="KW-0863">Zinc-finger</keyword>
<dbReference type="GO" id="GO:0005525">
    <property type="term" value="F:GTP binding"/>
    <property type="evidence" value="ECO:0007669"/>
    <property type="project" value="UniProtKB-KW"/>
</dbReference>
<dbReference type="GO" id="GO:0003924">
    <property type="term" value="F:GTPase activity"/>
    <property type="evidence" value="ECO:0007669"/>
    <property type="project" value="InterPro"/>
</dbReference>
<evidence type="ECO:0000256" key="5">
    <source>
        <dbReference type="ARBA" id="ARBA00023134"/>
    </source>
</evidence>
<evidence type="ECO:0000256" key="1">
    <source>
        <dbReference type="ARBA" id="ARBA00022723"/>
    </source>
</evidence>
<name>A0AAD8H3B4_9APIA</name>
<evidence type="ECO:0000313" key="9">
    <source>
        <dbReference type="EMBL" id="KAK1358751.1"/>
    </source>
</evidence>
<dbReference type="InterPro" id="IPR027417">
    <property type="entry name" value="P-loop_NTPase"/>
</dbReference>
<dbReference type="SUPFAM" id="SSF57903">
    <property type="entry name" value="FYVE/PHD zinc finger"/>
    <property type="match status" value="1"/>
</dbReference>
<dbReference type="SUPFAM" id="SSF52540">
    <property type="entry name" value="P-loop containing nucleoside triphosphate hydrolases"/>
    <property type="match status" value="1"/>
</dbReference>
<dbReference type="PANTHER" id="PTHR36486:SF4">
    <property type="entry name" value="PH DOMAIN-CONTAINING PROTEIN"/>
    <property type="match status" value="1"/>
</dbReference>
<dbReference type="InterPro" id="IPR011025">
    <property type="entry name" value="GproteinA_insert"/>
</dbReference>
<proteinExistence type="predicted"/>
<keyword evidence="7" id="KW-0460">Magnesium</keyword>
<dbReference type="PROSITE" id="PS51882">
    <property type="entry name" value="G_ALPHA"/>
    <property type="match status" value="1"/>
</dbReference>
<protein>
    <submittedName>
        <fullName evidence="9">Extra-large guanine nucleotide-binding protein 1</fullName>
    </submittedName>
</protein>
<dbReference type="GO" id="GO:0008270">
    <property type="term" value="F:zinc ion binding"/>
    <property type="evidence" value="ECO:0007669"/>
    <property type="project" value="UniProtKB-KW"/>
</dbReference>
<evidence type="ECO:0000256" key="3">
    <source>
        <dbReference type="ARBA" id="ARBA00022771"/>
    </source>
</evidence>
<dbReference type="Pfam" id="PF00503">
    <property type="entry name" value="G-alpha"/>
    <property type="match status" value="1"/>
</dbReference>
<dbReference type="InterPro" id="IPR001019">
    <property type="entry name" value="Gprotein_alpha_su"/>
</dbReference>
<feature type="compositionally biased region" description="Basic and acidic residues" evidence="8">
    <location>
        <begin position="165"/>
        <end position="178"/>
    </location>
</feature>
<dbReference type="FunFam" id="3.40.50.300:FF:000692">
    <property type="entry name" value="Guanine nucleotide-binding protein subunit alpha"/>
    <property type="match status" value="1"/>
</dbReference>
<keyword evidence="5" id="KW-0342">GTP-binding</keyword>
<dbReference type="GO" id="GO:0031683">
    <property type="term" value="F:G-protein beta/gamma-subunit complex binding"/>
    <property type="evidence" value="ECO:0007669"/>
    <property type="project" value="InterPro"/>
</dbReference>
<feature type="region of interest" description="Disordered" evidence="8">
    <location>
        <begin position="157"/>
        <end position="229"/>
    </location>
</feature>
<keyword evidence="10" id="KW-1185">Reference proteome</keyword>
<evidence type="ECO:0000256" key="6">
    <source>
        <dbReference type="ARBA" id="ARBA00023224"/>
    </source>
</evidence>
<reference evidence="9" key="2">
    <citation type="submission" date="2023-05" db="EMBL/GenBank/DDBJ databases">
        <authorList>
            <person name="Schelkunov M.I."/>
        </authorList>
    </citation>
    <scope>NUCLEOTIDE SEQUENCE</scope>
    <source>
        <strain evidence="9">Hsosn_3</strain>
        <tissue evidence="9">Leaf</tissue>
    </source>
</reference>
<dbReference type="AlphaFoldDB" id="A0AAD8H3B4"/>
<evidence type="ECO:0000256" key="7">
    <source>
        <dbReference type="PIRSR" id="PIRSR601019-2"/>
    </source>
</evidence>
<dbReference type="Gene3D" id="1.10.400.10">
    <property type="entry name" value="GI Alpha 1, domain 2-like"/>
    <property type="match status" value="1"/>
</dbReference>
<dbReference type="Proteomes" id="UP001237642">
    <property type="component" value="Unassembled WGS sequence"/>
</dbReference>
<dbReference type="SMART" id="SM00275">
    <property type="entry name" value="G_alpha"/>
    <property type="match status" value="1"/>
</dbReference>
<keyword evidence="4" id="KW-0862">Zinc</keyword>
<dbReference type="Gene3D" id="3.40.50.300">
    <property type="entry name" value="P-loop containing nucleotide triphosphate hydrolases"/>
    <property type="match status" value="1"/>
</dbReference>
<comment type="caution">
    <text evidence="9">The sequence shown here is derived from an EMBL/GenBank/DDBJ whole genome shotgun (WGS) entry which is preliminary data.</text>
</comment>
<dbReference type="InterPro" id="IPR053057">
    <property type="entry name" value="XLG_GTP-binding"/>
</dbReference>
<dbReference type="FunFam" id="1.10.400.10:FF:000013">
    <property type="entry name" value="Extra-large guanine nucleotide-binding protein 2"/>
    <property type="match status" value="1"/>
</dbReference>
<gene>
    <name evidence="9" type="ORF">POM88_043225</name>
</gene>
<dbReference type="SUPFAM" id="SSF47895">
    <property type="entry name" value="Transducin (alpha subunit), insertion domain"/>
    <property type="match status" value="1"/>
</dbReference>
<reference evidence="9" key="1">
    <citation type="submission" date="2023-02" db="EMBL/GenBank/DDBJ databases">
        <title>Genome of toxic invasive species Heracleum sosnowskyi carries increased number of genes despite the absence of recent whole-genome duplications.</title>
        <authorList>
            <person name="Schelkunov M."/>
            <person name="Shtratnikova V."/>
            <person name="Makarenko M."/>
            <person name="Klepikova A."/>
            <person name="Omelchenko D."/>
            <person name="Novikova G."/>
            <person name="Obukhova E."/>
            <person name="Bogdanov V."/>
            <person name="Penin A."/>
            <person name="Logacheva M."/>
        </authorList>
    </citation>
    <scope>NUCLEOTIDE SEQUENCE</scope>
    <source>
        <strain evidence="9">Hsosn_3</strain>
        <tissue evidence="9">Leaf</tissue>
    </source>
</reference>
<accession>A0AAD8H3B4</accession>
<dbReference type="InterPro" id="IPR011011">
    <property type="entry name" value="Znf_FYVE_PHD"/>
</dbReference>
<evidence type="ECO:0000256" key="4">
    <source>
        <dbReference type="ARBA" id="ARBA00022833"/>
    </source>
</evidence>
<dbReference type="EMBL" id="JAUIZM010000010">
    <property type="protein sequence ID" value="KAK1358751.1"/>
    <property type="molecule type" value="Genomic_DNA"/>
</dbReference>
<dbReference type="GO" id="GO:0007186">
    <property type="term" value="P:G protein-coupled receptor signaling pathway"/>
    <property type="evidence" value="ECO:0007669"/>
    <property type="project" value="InterPro"/>
</dbReference>